<protein>
    <submittedName>
        <fullName evidence="1">Uncharacterized protein</fullName>
    </submittedName>
</protein>
<dbReference type="Proteomes" id="UP001060085">
    <property type="component" value="Linkage Group LG05"/>
</dbReference>
<evidence type="ECO:0000313" key="1">
    <source>
        <dbReference type="EMBL" id="KAI5663882.1"/>
    </source>
</evidence>
<name>A0ACC0ASA3_CATRO</name>
<reference evidence="2" key="1">
    <citation type="journal article" date="2023" name="Nat. Plants">
        <title>Single-cell RNA sequencing provides a high-resolution roadmap for understanding the multicellular compartmentation of specialized metabolism.</title>
        <authorList>
            <person name="Sun S."/>
            <person name="Shen X."/>
            <person name="Li Y."/>
            <person name="Li Y."/>
            <person name="Wang S."/>
            <person name="Li R."/>
            <person name="Zhang H."/>
            <person name="Shen G."/>
            <person name="Guo B."/>
            <person name="Wei J."/>
            <person name="Xu J."/>
            <person name="St-Pierre B."/>
            <person name="Chen S."/>
            <person name="Sun C."/>
        </authorList>
    </citation>
    <scope>NUCLEOTIDE SEQUENCE [LARGE SCALE GENOMIC DNA]</scope>
</reference>
<dbReference type="EMBL" id="CM044705">
    <property type="protein sequence ID" value="KAI5663882.1"/>
    <property type="molecule type" value="Genomic_DNA"/>
</dbReference>
<comment type="caution">
    <text evidence="1">The sequence shown here is derived from an EMBL/GenBank/DDBJ whole genome shotgun (WGS) entry which is preliminary data.</text>
</comment>
<proteinExistence type="predicted"/>
<evidence type="ECO:0000313" key="2">
    <source>
        <dbReference type="Proteomes" id="UP001060085"/>
    </source>
</evidence>
<organism evidence="1 2">
    <name type="scientific">Catharanthus roseus</name>
    <name type="common">Madagascar periwinkle</name>
    <name type="synonym">Vinca rosea</name>
    <dbReference type="NCBI Taxonomy" id="4058"/>
    <lineage>
        <taxon>Eukaryota</taxon>
        <taxon>Viridiplantae</taxon>
        <taxon>Streptophyta</taxon>
        <taxon>Embryophyta</taxon>
        <taxon>Tracheophyta</taxon>
        <taxon>Spermatophyta</taxon>
        <taxon>Magnoliopsida</taxon>
        <taxon>eudicotyledons</taxon>
        <taxon>Gunneridae</taxon>
        <taxon>Pentapetalae</taxon>
        <taxon>asterids</taxon>
        <taxon>lamiids</taxon>
        <taxon>Gentianales</taxon>
        <taxon>Apocynaceae</taxon>
        <taxon>Rauvolfioideae</taxon>
        <taxon>Vinceae</taxon>
        <taxon>Catharanthinae</taxon>
        <taxon>Catharanthus</taxon>
    </lineage>
</organism>
<keyword evidence="2" id="KW-1185">Reference proteome</keyword>
<sequence>MVAYMAEALKSKLEGFEGQERASKLFSMCSISLEEEHPTANGTPTPTVPDRLLLTQHLEDHVLPSTVGHTLPSPIHIKEDRERLKFNQRRMKWQKVNMLKRKKYNYDISSTFVEESFIMKKSKEKIASEREQEKRRERNESESGLEENERTREKLSKELFEGKNEEIISKNEIDFARSEVSYMSRLPSFPILVEPYFLALGFVVYRIQLFIINSTRLVVNILRRGYDMKTTNDYSTRSIRATSGIRGLKILGLNASNEEFQIQIEGLEEFMRYLRLIKVIKSSMEYN</sequence>
<gene>
    <name evidence="1" type="ORF">M9H77_23205</name>
</gene>
<accession>A0ACC0ASA3</accession>